<feature type="region of interest" description="Disordered" evidence="3">
    <location>
        <begin position="51"/>
        <end position="85"/>
    </location>
</feature>
<dbReference type="Gene3D" id="3.80.10.10">
    <property type="entry name" value="Ribonuclease Inhibitor"/>
    <property type="match status" value="1"/>
</dbReference>
<name>A0AAD9D7H1_9STRA</name>
<feature type="compositionally biased region" description="Polar residues" evidence="3">
    <location>
        <begin position="57"/>
        <end position="83"/>
    </location>
</feature>
<comment type="caution">
    <text evidence="4">The sequence shown here is derived from an EMBL/GenBank/DDBJ whole genome shotgun (WGS) entry which is preliminary data.</text>
</comment>
<keyword evidence="2" id="KW-0677">Repeat</keyword>
<evidence type="ECO:0000313" key="4">
    <source>
        <dbReference type="EMBL" id="KAK1735704.1"/>
    </source>
</evidence>
<dbReference type="PANTHER" id="PTHR24366">
    <property type="entry name" value="IG(IMMUNOGLOBULIN) AND LRR(LEUCINE RICH REPEAT) DOMAINS"/>
    <property type="match status" value="1"/>
</dbReference>
<proteinExistence type="predicted"/>
<dbReference type="AlphaFoldDB" id="A0AAD9D7H1"/>
<evidence type="ECO:0000256" key="3">
    <source>
        <dbReference type="SAM" id="MobiDB-lite"/>
    </source>
</evidence>
<sequence>MADAINTNDANNNDHQLLSRRAAKKAKRKQQKADKKRQVLDAYMSSSGGAVMMATSKGGSNAQQQSTVSAGQHHAISNDSAPSSVVGGKAARARFARQHDINLIAILQNNDDNKTKSNDVSWQQHRPQGGAPILSQVLPQHIQIVEYLEDKEQQMRMQGRGVRMKERMVVEVDCHGSMDSDVVDDGSSMDNKKCGHEYCKLSRMNLRGNFTLVSLSSLLATPTRGVQSSISNILHLDLSRNELWNISTDALEPLAPTLQTLDISRNLFESLPSSIGTTLTALRELRATHNLLKPNALHIDVLKGMNELVLIDLRFNQKCGKQSLLESLQSTLGARVEVKLTVTYPPPPPPTPVSTDDATTELHSDKVGESPAVRDATLLRSQLEPWSTMALRRRLVADFGEKRTNDGRSWADDDVSRGQVMNQLLRLYQEEASKEGKCHDGNGRAVVNVSGTLVEESIRKRVLHSLREFWTSKSSSTGNRERPSIAAENYMILCSPTMFDATSQNAAKAAIKLKKYEALWNLAHEAINSVDPFFASQYTAVAVTHNFEGSPHIDKQNLCPFYGFAVGDYEDGTGGIMVECSARVVAKVNTKNRMARVDGRYPHWVGPYDSKRDRYSLIYYRTDGEVEPIGPAVFTVPSDNV</sequence>
<feature type="region of interest" description="Disordered" evidence="3">
    <location>
        <begin position="343"/>
        <end position="367"/>
    </location>
</feature>
<dbReference type="PANTHER" id="PTHR24366:SF158">
    <property type="entry name" value="PLATELET GLYCOPROTEIN IB ALPHA CHAIN-LIKE-RELATED"/>
    <property type="match status" value="1"/>
</dbReference>
<organism evidence="4 5">
    <name type="scientific">Skeletonema marinoi</name>
    <dbReference type="NCBI Taxonomy" id="267567"/>
    <lineage>
        <taxon>Eukaryota</taxon>
        <taxon>Sar</taxon>
        <taxon>Stramenopiles</taxon>
        <taxon>Ochrophyta</taxon>
        <taxon>Bacillariophyta</taxon>
        <taxon>Coscinodiscophyceae</taxon>
        <taxon>Thalassiosirophycidae</taxon>
        <taxon>Thalassiosirales</taxon>
        <taxon>Skeletonemataceae</taxon>
        <taxon>Skeletonema</taxon>
        <taxon>Skeletonema marinoi-dohrnii complex</taxon>
    </lineage>
</organism>
<evidence type="ECO:0000256" key="1">
    <source>
        <dbReference type="ARBA" id="ARBA00022614"/>
    </source>
</evidence>
<evidence type="ECO:0000313" key="5">
    <source>
        <dbReference type="Proteomes" id="UP001224775"/>
    </source>
</evidence>
<protein>
    <submittedName>
        <fullName evidence="4">Uncharacterized protein</fullName>
    </submittedName>
</protein>
<reference evidence="4" key="1">
    <citation type="submission" date="2023-06" db="EMBL/GenBank/DDBJ databases">
        <title>Survivors Of The Sea: Transcriptome response of Skeletonema marinoi to long-term dormancy.</title>
        <authorList>
            <person name="Pinder M.I.M."/>
            <person name="Kourtchenko O."/>
            <person name="Robertson E.K."/>
            <person name="Larsson T."/>
            <person name="Maumus F."/>
            <person name="Osuna-Cruz C.M."/>
            <person name="Vancaester E."/>
            <person name="Stenow R."/>
            <person name="Vandepoele K."/>
            <person name="Ploug H."/>
            <person name="Bruchert V."/>
            <person name="Godhe A."/>
            <person name="Topel M."/>
        </authorList>
    </citation>
    <scope>NUCLEOTIDE SEQUENCE</scope>
    <source>
        <strain evidence="4">R05AC</strain>
    </source>
</reference>
<keyword evidence="1" id="KW-0433">Leucine-rich repeat</keyword>
<evidence type="ECO:0000256" key="2">
    <source>
        <dbReference type="ARBA" id="ARBA00022737"/>
    </source>
</evidence>
<keyword evidence="5" id="KW-1185">Reference proteome</keyword>
<dbReference type="Proteomes" id="UP001224775">
    <property type="component" value="Unassembled WGS sequence"/>
</dbReference>
<gene>
    <name evidence="4" type="ORF">QTG54_013410</name>
</gene>
<dbReference type="EMBL" id="JATAAI010000032">
    <property type="protein sequence ID" value="KAK1735704.1"/>
    <property type="molecule type" value="Genomic_DNA"/>
</dbReference>
<dbReference type="InterPro" id="IPR032675">
    <property type="entry name" value="LRR_dom_sf"/>
</dbReference>
<dbReference type="GO" id="GO:0005886">
    <property type="term" value="C:plasma membrane"/>
    <property type="evidence" value="ECO:0007669"/>
    <property type="project" value="TreeGrafter"/>
</dbReference>
<accession>A0AAD9D7H1</accession>
<dbReference type="SUPFAM" id="SSF52058">
    <property type="entry name" value="L domain-like"/>
    <property type="match status" value="1"/>
</dbReference>